<dbReference type="InterPro" id="IPR027417">
    <property type="entry name" value="P-loop_NTPase"/>
</dbReference>
<keyword evidence="4" id="KW-0812">Transmembrane</keyword>
<evidence type="ECO:0000256" key="2">
    <source>
        <dbReference type="ARBA" id="ARBA00022679"/>
    </source>
</evidence>
<reference evidence="7" key="1">
    <citation type="journal article" date="2023" name="Commun. Biol.">
        <title>Genome analysis of Parmales, the sister group of diatoms, reveals the evolutionary specialization of diatoms from phago-mixotrophs to photoautotrophs.</title>
        <authorList>
            <person name="Ban H."/>
            <person name="Sato S."/>
            <person name="Yoshikawa S."/>
            <person name="Yamada K."/>
            <person name="Nakamura Y."/>
            <person name="Ichinomiya M."/>
            <person name="Sato N."/>
            <person name="Blanc-Mathieu R."/>
            <person name="Endo H."/>
            <person name="Kuwata A."/>
            <person name="Ogata H."/>
        </authorList>
    </citation>
    <scope>NUCLEOTIDE SEQUENCE [LARGE SCALE GENOMIC DNA]</scope>
    <source>
        <strain evidence="7">NIES 3701</strain>
    </source>
</reference>
<gene>
    <name evidence="6" type="ORF">TrST_g9874</name>
</gene>
<comment type="caution">
    <text evidence="6">The sequence shown here is derived from an EMBL/GenBank/DDBJ whole genome shotgun (WGS) entry which is preliminary data.</text>
</comment>
<keyword evidence="4" id="KW-1133">Transmembrane helix</keyword>
<keyword evidence="7" id="KW-1185">Reference proteome</keyword>
<dbReference type="EMBL" id="BRXY01000158">
    <property type="protein sequence ID" value="GMH72600.1"/>
    <property type="molecule type" value="Genomic_DNA"/>
</dbReference>
<name>A0A9W7AMH2_9STRA</name>
<dbReference type="PANTHER" id="PTHR11783">
    <property type="entry name" value="SULFOTRANSFERASE SULT"/>
    <property type="match status" value="1"/>
</dbReference>
<evidence type="ECO:0000256" key="4">
    <source>
        <dbReference type="SAM" id="Phobius"/>
    </source>
</evidence>
<organism evidence="6 7">
    <name type="scientific">Triparma strigata</name>
    <dbReference type="NCBI Taxonomy" id="1606541"/>
    <lineage>
        <taxon>Eukaryota</taxon>
        <taxon>Sar</taxon>
        <taxon>Stramenopiles</taxon>
        <taxon>Ochrophyta</taxon>
        <taxon>Bolidophyceae</taxon>
        <taxon>Parmales</taxon>
        <taxon>Triparmaceae</taxon>
        <taxon>Triparma</taxon>
    </lineage>
</organism>
<dbReference type="SUPFAM" id="SSF52540">
    <property type="entry name" value="P-loop containing nucleoside triphosphate hydrolases"/>
    <property type="match status" value="1"/>
</dbReference>
<evidence type="ECO:0000313" key="7">
    <source>
        <dbReference type="Proteomes" id="UP001165085"/>
    </source>
</evidence>
<evidence type="ECO:0000256" key="3">
    <source>
        <dbReference type="SAM" id="MobiDB-lite"/>
    </source>
</evidence>
<dbReference type="AlphaFoldDB" id="A0A9W7AMH2"/>
<protein>
    <recommendedName>
        <fullName evidence="5">Sulfotransferase domain-containing protein</fullName>
    </recommendedName>
</protein>
<dbReference type="Proteomes" id="UP001165085">
    <property type="component" value="Unassembled WGS sequence"/>
</dbReference>
<evidence type="ECO:0000259" key="5">
    <source>
        <dbReference type="Pfam" id="PF00685"/>
    </source>
</evidence>
<sequence>MSTKRRRGKREAPKKGGSPGKLVPSPHELSALRFTFKRGNAAVISIFALVLVGVFTKVLSDKINAAKALGERPRVNDILLSSFPKTGSFWLRFLLSSVMREGEINFNNIETYVPDLEYGDNRKRFQRFEGTPPLRLFKSHQPYLPSDSEMVLGASEKGSFWWDKLPKCDEMIGGGMEETQCLCPNCPARWSAAVVVIRDARSTLCSYYNFQVALGNFEGGFGEFLRDREAGRYGYDYVQWLRSWLDSEEVRVVGASFPFGAIEGEAIEGETIVGEEEGLTSVYLIRYEDLKSDPVGTVTELVDKFLVPGAAEEAGFDEKVVRAVEQNDFDSMKRKETRDGGGLLFRKSYPDAVNGGFAILNKGRGKEDAKKECWVEEEDVRYLFEELGWGGVEKKLGYMHLSF</sequence>
<dbReference type="GO" id="GO:0008146">
    <property type="term" value="F:sulfotransferase activity"/>
    <property type="evidence" value="ECO:0007669"/>
    <property type="project" value="InterPro"/>
</dbReference>
<dbReference type="Gene3D" id="3.40.50.300">
    <property type="entry name" value="P-loop containing nucleotide triphosphate hydrolases"/>
    <property type="match status" value="1"/>
</dbReference>
<feature type="region of interest" description="Disordered" evidence="3">
    <location>
        <begin position="1"/>
        <end position="24"/>
    </location>
</feature>
<keyword evidence="2" id="KW-0808">Transferase</keyword>
<accession>A0A9W7AMH2</accession>
<evidence type="ECO:0000256" key="1">
    <source>
        <dbReference type="ARBA" id="ARBA00005771"/>
    </source>
</evidence>
<dbReference type="OrthoDB" id="205623at2759"/>
<evidence type="ECO:0000313" key="6">
    <source>
        <dbReference type="EMBL" id="GMH72600.1"/>
    </source>
</evidence>
<keyword evidence="4" id="KW-0472">Membrane</keyword>
<dbReference type="InterPro" id="IPR000863">
    <property type="entry name" value="Sulfotransferase_dom"/>
</dbReference>
<proteinExistence type="inferred from homology"/>
<dbReference type="Pfam" id="PF00685">
    <property type="entry name" value="Sulfotransfer_1"/>
    <property type="match status" value="1"/>
</dbReference>
<comment type="similarity">
    <text evidence="1">Belongs to the sulfotransferase 1 family.</text>
</comment>
<feature type="domain" description="Sulfotransferase" evidence="5">
    <location>
        <begin position="76"/>
        <end position="143"/>
    </location>
</feature>
<feature type="transmembrane region" description="Helical" evidence="4">
    <location>
        <begin position="41"/>
        <end position="59"/>
    </location>
</feature>